<comment type="caution">
    <text evidence="1">The sequence shown here is derived from an EMBL/GenBank/DDBJ whole genome shotgun (WGS) entry which is preliminary data.</text>
</comment>
<organism evidence="1 2">
    <name type="scientific">Actinomycetospora chibensis</name>
    <dbReference type="NCBI Taxonomy" id="663606"/>
    <lineage>
        <taxon>Bacteria</taxon>
        <taxon>Bacillati</taxon>
        <taxon>Actinomycetota</taxon>
        <taxon>Actinomycetes</taxon>
        <taxon>Pseudonocardiales</taxon>
        <taxon>Pseudonocardiaceae</taxon>
        <taxon>Actinomycetospora</taxon>
    </lineage>
</organism>
<gene>
    <name evidence="1" type="ORF">ACFPEL_17420</name>
</gene>
<protein>
    <submittedName>
        <fullName evidence="1">Uncharacterized protein</fullName>
    </submittedName>
</protein>
<evidence type="ECO:0000313" key="2">
    <source>
        <dbReference type="Proteomes" id="UP001595909"/>
    </source>
</evidence>
<proteinExistence type="predicted"/>
<evidence type="ECO:0000313" key="1">
    <source>
        <dbReference type="EMBL" id="MFC4834200.1"/>
    </source>
</evidence>
<name>A0ABV9RP85_9PSEU</name>
<sequence>MTFLIIVTVVVVAIVGFRIARKGRARDEYEQRSAQQPLDPGLSEVFHRTAGESDWKARRLADDALREATPHVHRLTREIGQAPVLILHQRTDNSYLAKGGLLVVTTDRTLLFSEGRLSSVSHSSGTTTRIQGTGTTFWIEIEGGDGSFTYACDNLEIARLVCATIDMWADNLDVRYIPGAHITPERVHIPVDFYAGVLQASRYPVTHSNLRALQERFGMLFIHYTRKLIDSTSGLAVGEHFTRDHGRPTDDRELPQWPERVLRGLIALDRDAGYVMAPFLPGRVHSILLEDYLAHPERPLSMWMSNEYENDGTGARRHGSYGALPPMST</sequence>
<dbReference type="RefSeq" id="WP_274191916.1">
    <property type="nucleotide sequence ID" value="NZ_BAABHN010000038.1"/>
</dbReference>
<accession>A0ABV9RP85</accession>
<reference evidence="2" key="1">
    <citation type="journal article" date="2019" name="Int. J. Syst. Evol. Microbiol.">
        <title>The Global Catalogue of Microorganisms (GCM) 10K type strain sequencing project: providing services to taxonomists for standard genome sequencing and annotation.</title>
        <authorList>
            <consortium name="The Broad Institute Genomics Platform"/>
            <consortium name="The Broad Institute Genome Sequencing Center for Infectious Disease"/>
            <person name="Wu L."/>
            <person name="Ma J."/>
        </authorList>
    </citation>
    <scope>NUCLEOTIDE SEQUENCE [LARGE SCALE GENOMIC DNA]</scope>
    <source>
        <strain evidence="2">CCUG 50347</strain>
    </source>
</reference>
<keyword evidence="2" id="KW-1185">Reference proteome</keyword>
<dbReference type="Proteomes" id="UP001595909">
    <property type="component" value="Unassembled WGS sequence"/>
</dbReference>
<dbReference type="EMBL" id="JBHSIM010000038">
    <property type="protein sequence ID" value="MFC4834200.1"/>
    <property type="molecule type" value="Genomic_DNA"/>
</dbReference>